<evidence type="ECO:0000313" key="11">
    <source>
        <dbReference type="Proteomes" id="UP000054383"/>
    </source>
</evidence>
<gene>
    <name evidence="10" type="ORF">PISL3812_09552</name>
</gene>
<feature type="domain" description="Cyclin C-terminal" evidence="9">
    <location>
        <begin position="180"/>
        <end position="297"/>
    </location>
</feature>
<dbReference type="SMART" id="SM00385">
    <property type="entry name" value="CYCLIN"/>
    <property type="match status" value="2"/>
</dbReference>
<dbReference type="Gene3D" id="1.10.472.10">
    <property type="entry name" value="Cyclin-like"/>
    <property type="match status" value="2"/>
</dbReference>
<feature type="region of interest" description="Disordered" evidence="7">
    <location>
        <begin position="300"/>
        <end position="415"/>
    </location>
</feature>
<feature type="compositionally biased region" description="Basic and acidic residues" evidence="7">
    <location>
        <begin position="505"/>
        <end position="519"/>
    </location>
</feature>
<dbReference type="PANTHER" id="PTHR10026">
    <property type="entry name" value="CYCLIN"/>
    <property type="match status" value="1"/>
</dbReference>
<dbReference type="OMA" id="FVIACCR"/>
<proteinExistence type="inferred from homology"/>
<dbReference type="InterPro" id="IPR004367">
    <property type="entry name" value="Cyclin_C-dom"/>
</dbReference>
<dbReference type="SMART" id="SM01332">
    <property type="entry name" value="Cyclin_C"/>
    <property type="match status" value="1"/>
</dbReference>
<feature type="compositionally biased region" description="Polar residues" evidence="7">
    <location>
        <begin position="330"/>
        <end position="345"/>
    </location>
</feature>
<comment type="function">
    <text evidence="5">Component of the SRB8-11 complex. The SRB8-11 complex is a regulatory module of the Mediator complex which is itself involved in regulation of basal and activated RNA polymerase II-dependent transcription. The SRB8-11 complex may be involved in the transcriptional repression of a subset of genes regulated by Mediator. It may inhibit the association of the Mediator complex with RNA polymerase II to form the holoenzyme complex. The SRB8-11 complex phosphorylates the C-terminal domain (CTD) of the largest subunit of RNA polymerase II.</text>
</comment>
<dbReference type="EMBL" id="CVMT01000013">
    <property type="protein sequence ID" value="CRG92491.1"/>
    <property type="molecule type" value="Genomic_DNA"/>
</dbReference>
<dbReference type="InterPro" id="IPR036915">
    <property type="entry name" value="Cyclin-like_sf"/>
</dbReference>
<evidence type="ECO:0000256" key="6">
    <source>
        <dbReference type="RuleBase" id="RU000383"/>
    </source>
</evidence>
<dbReference type="Pfam" id="PF00134">
    <property type="entry name" value="Cyclin_N"/>
    <property type="match status" value="1"/>
</dbReference>
<keyword evidence="11" id="KW-1185">Reference proteome</keyword>
<feature type="domain" description="Cyclin-like" evidence="8">
    <location>
        <begin position="60"/>
        <end position="167"/>
    </location>
</feature>
<feature type="compositionally biased region" description="Low complexity" evidence="7">
    <location>
        <begin position="440"/>
        <end position="450"/>
    </location>
</feature>
<feature type="compositionally biased region" description="Acidic residues" evidence="7">
    <location>
        <begin position="557"/>
        <end position="570"/>
    </location>
</feature>
<dbReference type="SUPFAM" id="SSF47954">
    <property type="entry name" value="Cyclin-like"/>
    <property type="match status" value="2"/>
</dbReference>
<evidence type="ECO:0000256" key="1">
    <source>
        <dbReference type="ARBA" id="ARBA00008638"/>
    </source>
</evidence>
<evidence type="ECO:0000256" key="2">
    <source>
        <dbReference type="ARBA" id="ARBA00011612"/>
    </source>
</evidence>
<dbReference type="OrthoDB" id="25002at2759"/>
<feature type="region of interest" description="Disordered" evidence="7">
    <location>
        <begin position="431"/>
        <end position="570"/>
    </location>
</feature>
<evidence type="ECO:0000313" key="10">
    <source>
        <dbReference type="EMBL" id="CRG92491.1"/>
    </source>
</evidence>
<dbReference type="InterPro" id="IPR043198">
    <property type="entry name" value="Cyclin/Ssn8"/>
</dbReference>
<dbReference type="CDD" id="cd20545">
    <property type="entry name" value="CYCLIN_SpCG1C-like_rpt1"/>
    <property type="match status" value="1"/>
</dbReference>
<feature type="compositionally biased region" description="Acidic residues" evidence="7">
    <location>
        <begin position="520"/>
        <end position="537"/>
    </location>
</feature>
<name>A0A0U1MBN7_TALIS</name>
<evidence type="ECO:0000259" key="8">
    <source>
        <dbReference type="SMART" id="SM00385"/>
    </source>
</evidence>
<dbReference type="FunFam" id="1.10.472.10:FF:000201">
    <property type="entry name" value="Cyclin pch1"/>
    <property type="match status" value="1"/>
</dbReference>
<comment type="similarity">
    <text evidence="1">Belongs to the cyclin family. Cyclin C subfamily.</text>
</comment>
<sequence length="570" mass="64790">MNDSSSQHRPRRPVPAPSNRVILNAQKQWYFTDEELLRTPSLLDGMSMETEHVQRSKGVNFIMQVGIMLKLPQLTLTTAAVFMHRFFVRYSMVDQPPRRPGMHPYSVAAGCLFLASKVDENCRKIREVVIACCRVAQKNPDLVVDEQSKEFWKWKDTLLAYEDLCLEALCFDLQLEQPHKVCYDFLIYFGKADHKHLRNAAWAFLNDSNFTVLCLQFYPRTIAAAALWAGARLCDVAFEDDEEGRPWWEQIDVNLADVRRAVSRMTQLYENNTVHKQAHQYPTNSADSDGAAETTRIVNPHPIITATTTDGPAVTPNGRKRSREPEDDSNTGFSTSRTEESSSQLRVDHKNNTNSREPSPKRQRRTPELSSPNGHRPSSRIPAAARDEQYRRQHPLPRPPPVSASGGDSRNGTSIDPVQQRIDQIVHQGLKNANGHRDYTNNNNNNYYYNSDRDRDRDWDRDRDRYRDRDRDRGRDSRDRDTRRHSVATNTSAGSDKHHHQSQKSTRDSNNKEQRKGAAADDDAEEGEINSDREEGEVTTSTNPESGSAPHHGGRGDDDDDGGGSEEGEV</sequence>
<dbReference type="GO" id="GO:0006357">
    <property type="term" value="P:regulation of transcription by RNA polymerase II"/>
    <property type="evidence" value="ECO:0007669"/>
    <property type="project" value="InterPro"/>
</dbReference>
<dbReference type="CDD" id="cd20546">
    <property type="entry name" value="CYCLIN_SpCG1C_ScCTK2-like_rpt2"/>
    <property type="match status" value="1"/>
</dbReference>
<feature type="domain" description="Cyclin-like" evidence="8">
    <location>
        <begin position="184"/>
        <end position="267"/>
    </location>
</feature>
<keyword evidence="4 6" id="KW-0195">Cyclin</keyword>
<evidence type="ECO:0000256" key="4">
    <source>
        <dbReference type="ARBA" id="ARBA00023127"/>
    </source>
</evidence>
<dbReference type="InterPro" id="IPR006671">
    <property type="entry name" value="Cyclin_N"/>
</dbReference>
<feature type="compositionally biased region" description="Basic and acidic residues" evidence="7">
    <location>
        <begin position="451"/>
        <end position="484"/>
    </location>
</feature>
<organism evidence="10 11">
    <name type="scientific">Talaromyces islandicus</name>
    <name type="common">Penicillium islandicum</name>
    <dbReference type="NCBI Taxonomy" id="28573"/>
    <lineage>
        <taxon>Eukaryota</taxon>
        <taxon>Fungi</taxon>
        <taxon>Dikarya</taxon>
        <taxon>Ascomycota</taxon>
        <taxon>Pezizomycotina</taxon>
        <taxon>Eurotiomycetes</taxon>
        <taxon>Eurotiomycetidae</taxon>
        <taxon>Eurotiales</taxon>
        <taxon>Trichocomaceae</taxon>
        <taxon>Talaromyces</taxon>
        <taxon>Talaromyces sect. Islandici</taxon>
    </lineage>
</organism>
<evidence type="ECO:0000259" key="9">
    <source>
        <dbReference type="SMART" id="SM01332"/>
    </source>
</evidence>
<reference evidence="10 11" key="1">
    <citation type="submission" date="2015-04" db="EMBL/GenBank/DDBJ databases">
        <authorList>
            <person name="Syromyatnikov M.Y."/>
            <person name="Popov V.N."/>
        </authorList>
    </citation>
    <scope>NUCLEOTIDE SEQUENCE [LARGE SCALE GENOMIC DNA]</scope>
    <source>
        <strain evidence="10">WF-38-12</strain>
    </source>
</reference>
<dbReference type="FunFam" id="1.10.472.10:FF:000072">
    <property type="entry name" value="Cyclin Pch1"/>
    <property type="match status" value="1"/>
</dbReference>
<dbReference type="PIRSF" id="PIRSF036580">
    <property type="entry name" value="Cyclin_L"/>
    <property type="match status" value="1"/>
</dbReference>
<evidence type="ECO:0000256" key="3">
    <source>
        <dbReference type="ARBA" id="ARBA00014912"/>
    </source>
</evidence>
<comment type="subunit">
    <text evidence="2">Component of the SRB8-11 complex, a regulatory module of the Mediator complex.</text>
</comment>
<accession>A0A0U1MBN7</accession>
<evidence type="ECO:0000256" key="7">
    <source>
        <dbReference type="SAM" id="MobiDB-lite"/>
    </source>
</evidence>
<protein>
    <recommendedName>
        <fullName evidence="3">RNA polymerase II holoenzyme cyclin-like subunit</fullName>
    </recommendedName>
</protein>
<dbReference type="AlphaFoldDB" id="A0A0U1MBN7"/>
<dbReference type="Proteomes" id="UP000054383">
    <property type="component" value="Unassembled WGS sequence"/>
</dbReference>
<feature type="compositionally biased region" description="Polar residues" evidence="7">
    <location>
        <begin position="406"/>
        <end position="415"/>
    </location>
</feature>
<dbReference type="GO" id="GO:0016538">
    <property type="term" value="F:cyclin-dependent protein serine/threonine kinase regulator activity"/>
    <property type="evidence" value="ECO:0007669"/>
    <property type="project" value="InterPro"/>
</dbReference>
<evidence type="ECO:0000256" key="5">
    <source>
        <dbReference type="ARBA" id="ARBA00025278"/>
    </source>
</evidence>
<dbReference type="STRING" id="28573.A0A0U1MBN7"/>
<dbReference type="InterPro" id="IPR013763">
    <property type="entry name" value="Cyclin-like_dom"/>
</dbReference>